<protein>
    <submittedName>
        <fullName evidence="1">Uncharacterized protein</fullName>
    </submittedName>
</protein>
<comment type="caution">
    <text evidence="1">The sequence shown here is derived from an EMBL/GenBank/DDBJ whole genome shotgun (WGS) entry which is preliminary data.</text>
</comment>
<dbReference type="AlphaFoldDB" id="A0AAD8AZ09"/>
<name>A0AAD8AZ09_BIOPF</name>
<keyword evidence="2" id="KW-1185">Reference proteome</keyword>
<reference evidence="1" key="1">
    <citation type="journal article" date="2023" name="PLoS Negl. Trop. Dis.">
        <title>A genome sequence for Biomphalaria pfeifferi, the major vector snail for the human-infecting parasite Schistosoma mansoni.</title>
        <authorList>
            <person name="Bu L."/>
            <person name="Lu L."/>
            <person name="Laidemitt M.R."/>
            <person name="Zhang S.M."/>
            <person name="Mutuku M."/>
            <person name="Mkoji G."/>
            <person name="Steinauer M."/>
            <person name="Loker E.S."/>
        </authorList>
    </citation>
    <scope>NUCLEOTIDE SEQUENCE</scope>
    <source>
        <strain evidence="1">KasaAsao</strain>
    </source>
</reference>
<proteinExistence type="predicted"/>
<evidence type="ECO:0000313" key="2">
    <source>
        <dbReference type="Proteomes" id="UP001233172"/>
    </source>
</evidence>
<dbReference type="Proteomes" id="UP001233172">
    <property type="component" value="Unassembled WGS sequence"/>
</dbReference>
<sequence>MNAQEWRHPYCPFPSHLATPLQDISLLRESWCLKIWSRDFCQTQTWTSGRQVIENNKASSLSTSSTVSVIVAATSIHEKKTTNANNCIKKDHTIPDDQSNKSQ</sequence>
<accession>A0AAD8AZ09</accession>
<reference evidence="1" key="2">
    <citation type="submission" date="2023-04" db="EMBL/GenBank/DDBJ databases">
        <authorList>
            <person name="Bu L."/>
            <person name="Lu L."/>
            <person name="Laidemitt M.R."/>
            <person name="Zhang S.M."/>
            <person name="Mutuku M."/>
            <person name="Mkoji G."/>
            <person name="Steinauer M."/>
            <person name="Loker E.S."/>
        </authorList>
    </citation>
    <scope>NUCLEOTIDE SEQUENCE</scope>
    <source>
        <strain evidence="1">KasaAsao</strain>
        <tissue evidence="1">Whole Snail</tissue>
    </source>
</reference>
<evidence type="ECO:0000313" key="1">
    <source>
        <dbReference type="EMBL" id="KAK0045043.1"/>
    </source>
</evidence>
<dbReference type="EMBL" id="JASAOG010000187">
    <property type="protein sequence ID" value="KAK0045043.1"/>
    <property type="molecule type" value="Genomic_DNA"/>
</dbReference>
<organism evidence="1 2">
    <name type="scientific">Biomphalaria pfeifferi</name>
    <name type="common">Bloodfluke planorb</name>
    <name type="synonym">Freshwater snail</name>
    <dbReference type="NCBI Taxonomy" id="112525"/>
    <lineage>
        <taxon>Eukaryota</taxon>
        <taxon>Metazoa</taxon>
        <taxon>Spiralia</taxon>
        <taxon>Lophotrochozoa</taxon>
        <taxon>Mollusca</taxon>
        <taxon>Gastropoda</taxon>
        <taxon>Heterobranchia</taxon>
        <taxon>Euthyneura</taxon>
        <taxon>Panpulmonata</taxon>
        <taxon>Hygrophila</taxon>
        <taxon>Lymnaeoidea</taxon>
        <taxon>Planorbidae</taxon>
        <taxon>Biomphalaria</taxon>
    </lineage>
</organism>
<gene>
    <name evidence="1" type="ORF">Bpfe_025522</name>
</gene>